<name>A0AA37M730_9HYPH</name>
<feature type="binding site" evidence="2">
    <location>
        <position position="185"/>
    </location>
    <ligand>
        <name>substrate</name>
    </ligand>
</feature>
<reference evidence="4" key="2">
    <citation type="submission" date="2021-08" db="EMBL/GenBank/DDBJ databases">
        <authorList>
            <person name="Tani A."/>
            <person name="Ola A."/>
            <person name="Ogura Y."/>
            <person name="Katsura K."/>
            <person name="Hayashi T."/>
        </authorList>
    </citation>
    <scope>NUCLEOTIDE SEQUENCE</scope>
    <source>
        <strain evidence="4">JCM 32048</strain>
    </source>
</reference>
<dbReference type="EMBL" id="BPQJ01000038">
    <property type="protein sequence ID" value="GJD65335.1"/>
    <property type="molecule type" value="Genomic_DNA"/>
</dbReference>
<evidence type="ECO:0000256" key="1">
    <source>
        <dbReference type="ARBA" id="ARBA00022729"/>
    </source>
</evidence>
<evidence type="ECO:0000256" key="2">
    <source>
        <dbReference type="PIRSR" id="PIRSR039026-1"/>
    </source>
</evidence>
<feature type="binding site" evidence="3">
    <location>
        <position position="223"/>
    </location>
    <ligand>
        <name>Na(+)</name>
        <dbReference type="ChEBI" id="CHEBI:29101"/>
    </ligand>
</feature>
<dbReference type="Gene3D" id="3.40.190.10">
    <property type="entry name" value="Periplasmic binding protein-like II"/>
    <property type="match status" value="1"/>
</dbReference>
<dbReference type="GO" id="GO:0031317">
    <property type="term" value="C:tripartite ATP-independent periplasmic transporter complex"/>
    <property type="evidence" value="ECO:0007669"/>
    <property type="project" value="InterPro"/>
</dbReference>
<dbReference type="InterPro" id="IPR026289">
    <property type="entry name" value="SBP_TakP-like"/>
</dbReference>
<evidence type="ECO:0000313" key="5">
    <source>
        <dbReference type="Proteomes" id="UP001055286"/>
    </source>
</evidence>
<dbReference type="GO" id="GO:0046872">
    <property type="term" value="F:metal ion binding"/>
    <property type="evidence" value="ECO:0007669"/>
    <property type="project" value="UniProtKB-KW"/>
</dbReference>
<keyword evidence="5" id="KW-1185">Reference proteome</keyword>
<dbReference type="PIRSF" id="PIRSF039026">
    <property type="entry name" value="SiaP"/>
    <property type="match status" value="1"/>
</dbReference>
<reference evidence="4" key="1">
    <citation type="journal article" date="2016" name="Front. Microbiol.">
        <title>Genome Sequence of the Piezophilic, Mesophilic Sulfate-Reducing Bacterium Desulfovibrio indicus J2T.</title>
        <authorList>
            <person name="Cao J."/>
            <person name="Maignien L."/>
            <person name="Shao Z."/>
            <person name="Alain K."/>
            <person name="Jebbar M."/>
        </authorList>
    </citation>
    <scope>NUCLEOTIDE SEQUENCE</scope>
    <source>
        <strain evidence="4">JCM 32048</strain>
    </source>
</reference>
<keyword evidence="1" id="KW-0732">Signal</keyword>
<evidence type="ECO:0000256" key="3">
    <source>
        <dbReference type="PIRSR" id="PIRSR039026-2"/>
    </source>
</evidence>
<proteinExistence type="predicted"/>
<dbReference type="Gene3D" id="3.40.190.170">
    <property type="entry name" value="Bacterial extracellular solute-binding protein, family 7"/>
    <property type="match status" value="1"/>
</dbReference>
<comment type="caution">
    <text evidence="4">The sequence shown here is derived from an EMBL/GenBank/DDBJ whole genome shotgun (WGS) entry which is preliminary data.</text>
</comment>
<accession>A0AA37M730</accession>
<feature type="binding site" evidence="3">
    <location>
        <position position="248"/>
    </location>
    <ligand>
        <name>substrate</name>
    </ligand>
</feature>
<dbReference type="PANTHER" id="PTHR33376">
    <property type="match status" value="1"/>
</dbReference>
<dbReference type="PANTHER" id="PTHR33376:SF5">
    <property type="entry name" value="EXTRACYTOPLASMIC SOLUTE RECEPTOR PROTEIN"/>
    <property type="match status" value="1"/>
</dbReference>
<feature type="binding site" evidence="3">
    <location>
        <position position="222"/>
    </location>
    <ligand>
        <name>substrate</name>
    </ligand>
</feature>
<dbReference type="GO" id="GO:0055085">
    <property type="term" value="P:transmembrane transport"/>
    <property type="evidence" value="ECO:0007669"/>
    <property type="project" value="InterPro"/>
</dbReference>
<protein>
    <submittedName>
        <fullName evidence="4">Alpha-keto acid-binding periplasmic protein TakP</fullName>
    </submittedName>
</protein>
<feature type="binding site" evidence="2">
    <location>
        <position position="164"/>
    </location>
    <ligand>
        <name>substrate</name>
    </ligand>
</feature>
<organism evidence="4 5">
    <name type="scientific">Methylobacterium frigidaeris</name>
    <dbReference type="NCBI Taxonomy" id="2038277"/>
    <lineage>
        <taxon>Bacteria</taxon>
        <taxon>Pseudomonadati</taxon>
        <taxon>Pseudomonadota</taxon>
        <taxon>Alphaproteobacteria</taxon>
        <taxon>Hyphomicrobiales</taxon>
        <taxon>Methylobacteriaceae</taxon>
        <taxon>Methylobacterium</taxon>
    </lineage>
</organism>
<dbReference type="InterPro" id="IPR018389">
    <property type="entry name" value="DctP_fam"/>
</dbReference>
<evidence type="ECO:0000313" key="4">
    <source>
        <dbReference type="EMBL" id="GJD65335.1"/>
    </source>
</evidence>
<dbReference type="AlphaFoldDB" id="A0AA37M730"/>
<keyword evidence="3" id="KW-0479">Metal-binding</keyword>
<sequence>MVGISVDGESMKRRDILTAGIGLAGSAAVAAPAVAQSTPELRWRLHSAFPRNLDALYGAAELFARLVAEATDNRFQIEVAAAPSGEPAALLDSVGAGTLEMAYSAAYYEVGRDPTYALATAIPFGLNARQQNAWMLQGGALDLFNEIFAKSKLYALPGGNTGTQMGGWFRREVKSVADLQGLRFRIAGLGAQVLAKLGVATQTMPSADLYAALEGKTLDAAEWIGPYDDEKLGLNKVAPFYYYPGFWEGGSVMHFWFNAQKWAELPKAYRAIAAAAAASVNGDLQAKYDARNPAALRRLVGGGAQLRPFPQEVMEAALKAANDIYADIGAKNPDFKRIHDALKAFRNEEYLWFQVAEYTYDNFMIRARARG</sequence>
<dbReference type="Pfam" id="PF03480">
    <property type="entry name" value="DctP"/>
    <property type="match status" value="1"/>
</dbReference>
<gene>
    <name evidence="4" type="primary">takP</name>
    <name evidence="4" type="ORF">MPEAHAMD_5523</name>
</gene>
<dbReference type="Proteomes" id="UP001055286">
    <property type="component" value="Unassembled WGS sequence"/>
</dbReference>
<dbReference type="InterPro" id="IPR038404">
    <property type="entry name" value="TRAP_DctP_sf"/>
</dbReference>